<name>A0A023DID5_9BACL</name>
<reference evidence="2 3" key="1">
    <citation type="submission" date="2014-04" db="EMBL/GenBank/DDBJ databases">
        <title>Whole genome shotgun sequence of Geobacillus caldoxylosilyticus NBRC 107762.</title>
        <authorList>
            <person name="Hosoyama A."/>
            <person name="Hosoyama Y."/>
            <person name="Katano-Makiyama Y."/>
            <person name="Tsuchikane K."/>
            <person name="Ohji S."/>
            <person name="Ichikawa N."/>
            <person name="Yamazoe A."/>
            <person name="Fujita N."/>
        </authorList>
    </citation>
    <scope>NUCLEOTIDE SEQUENCE [LARGE SCALE GENOMIC DNA]</scope>
    <source>
        <strain evidence="2 3">NBRC 107762</strain>
    </source>
</reference>
<dbReference type="EMBL" id="BAWO01000055">
    <property type="protein sequence ID" value="GAJ41012.1"/>
    <property type="molecule type" value="Genomic_DNA"/>
</dbReference>
<dbReference type="SUPFAM" id="SSF51412">
    <property type="entry name" value="Inosine monophosphate dehydrogenase (IMPDH)"/>
    <property type="match status" value="1"/>
</dbReference>
<dbReference type="InterPro" id="IPR057238">
    <property type="entry name" value="DUF7916"/>
</dbReference>
<sequence length="305" mass="32594">MKRLLDCSASDFCRMNGKELKQSIQAAEGRTIVAEVIGSVAPLYPAVTNAELAAAFSADLILLNMFDVFQPLVNGLDTKEPHQMVKRLKQLTGRPIGVNLEPVDPNAKQLESLASLPKGRMATEESLQEAKRLGFDFICLTGNPKTGVTNDEIIRAIETARAVFGEDGLIIAGKMHAAGVAGETGSGIISEDVVLRFVQAGADVVLMPAPGTVPGVTLEKIARLVRAAHEHGALAMLTIGTSQEGADEDTIRQIALASKMAGADLYHIGDAGYHGIAIPENIMTYSIAIRGKRHTYIRMARSPLR</sequence>
<dbReference type="OrthoDB" id="5581965at2"/>
<evidence type="ECO:0000313" key="2">
    <source>
        <dbReference type="EMBL" id="GAJ41012.1"/>
    </source>
</evidence>
<dbReference type="Pfam" id="PF25509">
    <property type="entry name" value="DUF7916"/>
    <property type="match status" value="1"/>
</dbReference>
<evidence type="ECO:0000259" key="1">
    <source>
        <dbReference type="Pfam" id="PF25509"/>
    </source>
</evidence>
<dbReference type="RefSeq" id="WP_042410982.1">
    <property type="nucleotide sequence ID" value="NZ_BAWO01000055.1"/>
</dbReference>
<feature type="domain" description="DUF7916" evidence="1">
    <location>
        <begin position="5"/>
        <end position="305"/>
    </location>
</feature>
<dbReference type="Proteomes" id="UP000023561">
    <property type="component" value="Unassembled WGS sequence"/>
</dbReference>
<protein>
    <recommendedName>
        <fullName evidence="1">DUF7916 domain-containing protein</fullName>
    </recommendedName>
</protein>
<proteinExistence type="predicted"/>
<accession>A0A023DID5</accession>
<organism evidence="2 3">
    <name type="scientific">Parageobacillus caldoxylosilyticus NBRC 107762</name>
    <dbReference type="NCBI Taxonomy" id="1220594"/>
    <lineage>
        <taxon>Bacteria</taxon>
        <taxon>Bacillati</taxon>
        <taxon>Bacillota</taxon>
        <taxon>Bacilli</taxon>
        <taxon>Bacillales</taxon>
        <taxon>Anoxybacillaceae</taxon>
        <taxon>Saccharococcus</taxon>
    </lineage>
</organism>
<keyword evidence="3" id="KW-1185">Reference proteome</keyword>
<gene>
    <name evidence="2" type="ORF">GCA01S_055_00440</name>
</gene>
<comment type="caution">
    <text evidence="2">The sequence shown here is derived from an EMBL/GenBank/DDBJ whole genome shotgun (WGS) entry which is preliminary data.</text>
</comment>
<dbReference type="AlphaFoldDB" id="A0A023DID5"/>
<evidence type="ECO:0000313" key="3">
    <source>
        <dbReference type="Proteomes" id="UP000023561"/>
    </source>
</evidence>